<dbReference type="RefSeq" id="WP_202241953.1">
    <property type="nucleotide sequence ID" value="NZ_JAESIY010000001.1"/>
</dbReference>
<dbReference type="EMBL" id="JAESIY010000001">
    <property type="protein sequence ID" value="MBL3654834.1"/>
    <property type="molecule type" value="Genomic_DNA"/>
</dbReference>
<dbReference type="GO" id="GO:0016740">
    <property type="term" value="F:transferase activity"/>
    <property type="evidence" value="ECO:0007669"/>
    <property type="project" value="UniProtKB-KW"/>
</dbReference>
<gene>
    <name evidence="2" type="ORF">JL102_01730</name>
</gene>
<protein>
    <submittedName>
        <fullName evidence="2">Polysaccharide pyruvyl transferase family protein</fullName>
    </submittedName>
</protein>
<reference evidence="2" key="1">
    <citation type="submission" date="2021-01" db="EMBL/GenBank/DDBJ databases">
        <title>Fulvivirga kasyanovii gen. nov., sp nov., a novel member of the phylum Bacteroidetes isolated from seawater in a mussel farm.</title>
        <authorList>
            <person name="Zhao L.-H."/>
            <person name="Wang Z.-J."/>
        </authorList>
    </citation>
    <scope>NUCLEOTIDE SEQUENCE</scope>
    <source>
        <strain evidence="2">2943</strain>
    </source>
</reference>
<proteinExistence type="predicted"/>
<dbReference type="AlphaFoldDB" id="A0A937JXP3"/>
<dbReference type="PANTHER" id="PTHR36836">
    <property type="entry name" value="COLANIC ACID BIOSYNTHESIS PROTEIN WCAK"/>
    <property type="match status" value="1"/>
</dbReference>
<evidence type="ECO:0000313" key="2">
    <source>
        <dbReference type="EMBL" id="MBL3654834.1"/>
    </source>
</evidence>
<organism evidence="2 3">
    <name type="scientific">Fulvivirga sediminis</name>
    <dbReference type="NCBI Taxonomy" id="2803949"/>
    <lineage>
        <taxon>Bacteria</taxon>
        <taxon>Pseudomonadati</taxon>
        <taxon>Bacteroidota</taxon>
        <taxon>Cytophagia</taxon>
        <taxon>Cytophagales</taxon>
        <taxon>Fulvivirgaceae</taxon>
        <taxon>Fulvivirga</taxon>
    </lineage>
</organism>
<evidence type="ECO:0000259" key="1">
    <source>
        <dbReference type="Pfam" id="PF04230"/>
    </source>
</evidence>
<dbReference type="Pfam" id="PF04230">
    <property type="entry name" value="PS_pyruv_trans"/>
    <property type="match status" value="1"/>
</dbReference>
<name>A0A937JXP3_9BACT</name>
<keyword evidence="3" id="KW-1185">Reference proteome</keyword>
<evidence type="ECO:0000313" key="3">
    <source>
        <dbReference type="Proteomes" id="UP000659388"/>
    </source>
</evidence>
<dbReference type="InterPro" id="IPR007345">
    <property type="entry name" value="Polysacch_pyruvyl_Trfase"/>
</dbReference>
<keyword evidence="2" id="KW-0808">Transferase</keyword>
<accession>A0A937JXP3</accession>
<comment type="caution">
    <text evidence="2">The sequence shown here is derived from an EMBL/GenBank/DDBJ whole genome shotgun (WGS) entry which is preliminary data.</text>
</comment>
<dbReference type="PANTHER" id="PTHR36836:SF1">
    <property type="entry name" value="COLANIC ACID BIOSYNTHESIS PROTEIN WCAK"/>
    <property type="match status" value="1"/>
</dbReference>
<sequence>MSVTFLGYYGQFNTGDDAFCVVSDWGARKFWNESNVKFAGSDLPIGYFGKTVKSTLFTTHQFKGQHHVESLFQPFIGKNVIYAGGSVFHREIDRFTREGIFSNYRKLGLLNLSAIGVSIGPFKNSRDRNSIRNYLSKFSFIALRDERSYEEVIDMNLSTTAVKAFDLAALLPSMYSIQPKQTSQPVLGVSACYYERYTCGDTKKEKARIDKLMGSIELVVKRIPNIRLKIFCFNAHPVFGDNEITDSLVAFFSDKNVDVERIEYNSSPESIWNEIQKCDAVLSTRLHSGIFSCFAEVPFIQIEYHYKCTDFLKDVGYDSRYTIGDFDISESEVALRIERIIVDKKSPSIKFMESCKDRALLNFTELKQFIK</sequence>
<dbReference type="Proteomes" id="UP000659388">
    <property type="component" value="Unassembled WGS sequence"/>
</dbReference>
<feature type="domain" description="Polysaccharide pyruvyl transferase" evidence="1">
    <location>
        <begin position="80"/>
        <end position="305"/>
    </location>
</feature>